<feature type="domain" description="SWIM-type" evidence="2">
    <location>
        <begin position="43"/>
        <end position="82"/>
    </location>
</feature>
<dbReference type="PANTHER" id="PTHR31569:SF4">
    <property type="entry name" value="SWIM-TYPE DOMAIN-CONTAINING PROTEIN"/>
    <property type="match status" value="1"/>
</dbReference>
<dbReference type="Proteomes" id="UP001652625">
    <property type="component" value="Chromosome 07"/>
</dbReference>
<dbReference type="PROSITE" id="PS50966">
    <property type="entry name" value="ZF_SWIM"/>
    <property type="match status" value="1"/>
</dbReference>
<name>A0ABM4C6G0_HYDVU</name>
<keyword evidence="3" id="KW-1185">Reference proteome</keyword>
<sequence length="342" mass="38854">MFDPNSAEAAYKKVLTLYAAQHVLKQMSLCGDINLLQRENEYFMVNTTEGLHTVTSNFCSCMFRNSMHLPCRHIFAARQFLRINLFNIDLCAERWTLKYYRQHQRAFNSPVMADESRSVEFHVAPKRKLLSQHEKFNLALQETSFLATLVSESTGQTFEQRLSLLQAIKKGWTDGKVMLVNELIDEDICSSQPESTLPSALTIITDSPINSLGCVSGVNGVNTSVAPLIVSEENILSTKKNVSQLATEYAIDNDSILFKQAIISEKTLSQQEELTSVKNYAESNLNRIRMPKHVSRCGRPKGSTLTTIGLPRKRQPNLHERRVPFLKLHPSKRHAMMLGWFF</sequence>
<dbReference type="InterPro" id="IPR052579">
    <property type="entry name" value="Zinc_finger_SWIM"/>
</dbReference>
<evidence type="ECO:0000259" key="2">
    <source>
        <dbReference type="PROSITE" id="PS50966"/>
    </source>
</evidence>
<organism evidence="3 4">
    <name type="scientific">Hydra vulgaris</name>
    <name type="common">Hydra</name>
    <name type="synonym">Hydra attenuata</name>
    <dbReference type="NCBI Taxonomy" id="6087"/>
    <lineage>
        <taxon>Eukaryota</taxon>
        <taxon>Metazoa</taxon>
        <taxon>Cnidaria</taxon>
        <taxon>Hydrozoa</taxon>
        <taxon>Hydroidolina</taxon>
        <taxon>Anthoathecata</taxon>
        <taxon>Aplanulata</taxon>
        <taxon>Hydridae</taxon>
        <taxon>Hydra</taxon>
    </lineage>
</organism>
<keyword evidence="1" id="KW-0862">Zinc</keyword>
<dbReference type="PANTHER" id="PTHR31569">
    <property type="entry name" value="SWIM-TYPE DOMAIN-CONTAINING PROTEIN"/>
    <property type="match status" value="1"/>
</dbReference>
<keyword evidence="1" id="KW-0863">Zinc-finger</keyword>
<dbReference type="RefSeq" id="XP_065657184.1">
    <property type="nucleotide sequence ID" value="XM_065801112.1"/>
</dbReference>
<evidence type="ECO:0000313" key="3">
    <source>
        <dbReference type="Proteomes" id="UP001652625"/>
    </source>
</evidence>
<keyword evidence="1" id="KW-0479">Metal-binding</keyword>
<reference evidence="4" key="1">
    <citation type="submission" date="2025-08" db="UniProtKB">
        <authorList>
            <consortium name="RefSeq"/>
        </authorList>
    </citation>
    <scope>IDENTIFICATION</scope>
</reference>
<protein>
    <submittedName>
        <fullName evidence="4">Uncharacterized protein LOC124806290 isoform X2</fullName>
    </submittedName>
</protein>
<proteinExistence type="predicted"/>
<gene>
    <name evidence="4" type="primary">LOC124806290</name>
</gene>
<evidence type="ECO:0000256" key="1">
    <source>
        <dbReference type="PROSITE-ProRule" id="PRU00325"/>
    </source>
</evidence>
<evidence type="ECO:0000313" key="4">
    <source>
        <dbReference type="RefSeq" id="XP_065657184.1"/>
    </source>
</evidence>
<dbReference type="InterPro" id="IPR007527">
    <property type="entry name" value="Znf_SWIM"/>
</dbReference>
<dbReference type="GeneID" id="124806290"/>
<accession>A0ABM4C6G0</accession>